<feature type="compositionally biased region" description="Basic and acidic residues" evidence="2">
    <location>
        <begin position="335"/>
        <end position="345"/>
    </location>
</feature>
<sequence length="472" mass="51808">MEDLEKRVEELNSRHSTESVSLVLEKKIVAQIDFLNGKGRDFINSKEESYQAERAAKEQRVISRKRLDEERNQLDTQIDAAKGKLDKQRLVVDKIRAEQDSKMKKLQESTPDVDRDAEKKTINELKSVVRKLRDNFQDELDKWYLNERIHFEQQKIARKKKAEAMQAERDQRRKEWEAEQAQYPEPDPYQEEKDMCDGLILYTRTLLGETVEKPSVNLAPGKGQSAPTLKTTTNTREITAEGKAIGKSSFAKNSGFDNLLFSDFVQKSGKKGKKARRAAALSGDTSAEAGDTPLKPHSIDYIAAFATLDITPPNKMGEVRAALEAVLAKKAYYDSKPKPTDEEKAQMAAEKSKKRSAPVSEKKPKSKAVDIMNGDATAAFPGLGADKSTVSPSPTAPVEVTRPTACYSAAVKGSAPAPSPIVPAQSDLAPQVGALDEVATEAVMESGEATVANDVGKEDLLTSAPDASVTNA</sequence>
<protein>
    <submittedName>
        <fullName evidence="3">Uncharacterized protein</fullName>
    </submittedName>
</protein>
<dbReference type="GO" id="GO:0003729">
    <property type="term" value="F:mRNA binding"/>
    <property type="evidence" value="ECO:0007669"/>
    <property type="project" value="TreeGrafter"/>
</dbReference>
<organism evidence="3 4">
    <name type="scientific">Chondrus crispus</name>
    <name type="common">Carrageen Irish moss</name>
    <name type="synonym">Polymorpha crispa</name>
    <dbReference type="NCBI Taxonomy" id="2769"/>
    <lineage>
        <taxon>Eukaryota</taxon>
        <taxon>Rhodophyta</taxon>
        <taxon>Florideophyceae</taxon>
        <taxon>Rhodymeniophycidae</taxon>
        <taxon>Gigartinales</taxon>
        <taxon>Gigartinaceae</taxon>
        <taxon>Chondrus</taxon>
    </lineage>
</organism>
<dbReference type="PhylomeDB" id="R7QJZ2"/>
<evidence type="ECO:0000256" key="1">
    <source>
        <dbReference type="SAM" id="Coils"/>
    </source>
</evidence>
<evidence type="ECO:0000313" key="3">
    <source>
        <dbReference type="EMBL" id="CDF38842.1"/>
    </source>
</evidence>
<dbReference type="KEGG" id="ccp:CHC_T00001273001"/>
<keyword evidence="4" id="KW-1185">Reference proteome</keyword>
<dbReference type="PANTHER" id="PTHR31027:SF2">
    <property type="entry name" value="LEBERCILIN DOMAIN-CONTAINING PROTEIN"/>
    <property type="match status" value="1"/>
</dbReference>
<feature type="region of interest" description="Disordered" evidence="2">
    <location>
        <begin position="335"/>
        <end position="371"/>
    </location>
</feature>
<keyword evidence="1" id="KW-0175">Coiled coil</keyword>
<reference evidence="4" key="1">
    <citation type="journal article" date="2013" name="Proc. Natl. Acad. Sci. U.S.A.">
        <title>Genome structure and metabolic features in the red seaweed Chondrus crispus shed light on evolution of the Archaeplastida.</title>
        <authorList>
            <person name="Collen J."/>
            <person name="Porcel B."/>
            <person name="Carre W."/>
            <person name="Ball S.G."/>
            <person name="Chaparro C."/>
            <person name="Tonon T."/>
            <person name="Barbeyron T."/>
            <person name="Michel G."/>
            <person name="Noel B."/>
            <person name="Valentin K."/>
            <person name="Elias M."/>
            <person name="Artiguenave F."/>
            <person name="Arun A."/>
            <person name="Aury J.M."/>
            <person name="Barbosa-Neto J.F."/>
            <person name="Bothwell J.H."/>
            <person name="Bouget F.Y."/>
            <person name="Brillet L."/>
            <person name="Cabello-Hurtado F."/>
            <person name="Capella-Gutierrez S."/>
            <person name="Charrier B."/>
            <person name="Cladiere L."/>
            <person name="Cock J.M."/>
            <person name="Coelho S.M."/>
            <person name="Colleoni C."/>
            <person name="Czjzek M."/>
            <person name="Da Silva C."/>
            <person name="Delage L."/>
            <person name="Denoeud F."/>
            <person name="Deschamps P."/>
            <person name="Dittami S.M."/>
            <person name="Gabaldon T."/>
            <person name="Gachon C.M."/>
            <person name="Groisillier A."/>
            <person name="Herve C."/>
            <person name="Jabbari K."/>
            <person name="Katinka M."/>
            <person name="Kloareg B."/>
            <person name="Kowalczyk N."/>
            <person name="Labadie K."/>
            <person name="Leblanc C."/>
            <person name="Lopez P.J."/>
            <person name="McLachlan D.H."/>
            <person name="Meslet-Cladiere L."/>
            <person name="Moustafa A."/>
            <person name="Nehr Z."/>
            <person name="Nyvall Collen P."/>
            <person name="Panaud O."/>
            <person name="Partensky F."/>
            <person name="Poulain J."/>
            <person name="Rensing S.A."/>
            <person name="Rousvoal S."/>
            <person name="Samson G."/>
            <person name="Symeonidi A."/>
            <person name="Weissenbach J."/>
            <person name="Zambounis A."/>
            <person name="Wincker P."/>
            <person name="Boyen C."/>
        </authorList>
    </citation>
    <scope>NUCLEOTIDE SEQUENCE [LARGE SCALE GENOMIC DNA]</scope>
    <source>
        <strain evidence="4">cv. Stackhouse</strain>
    </source>
</reference>
<dbReference type="Proteomes" id="UP000012073">
    <property type="component" value="Unassembled WGS sequence"/>
</dbReference>
<feature type="region of interest" description="Disordered" evidence="2">
    <location>
        <begin position="166"/>
        <end position="192"/>
    </location>
</feature>
<evidence type="ECO:0000313" key="4">
    <source>
        <dbReference type="Proteomes" id="UP000012073"/>
    </source>
</evidence>
<dbReference type="RefSeq" id="XP_005718747.1">
    <property type="nucleotide sequence ID" value="XM_005718690.1"/>
</dbReference>
<feature type="coiled-coil region" evidence="1">
    <location>
        <begin position="115"/>
        <end position="142"/>
    </location>
</feature>
<dbReference type="GO" id="GO:0005783">
    <property type="term" value="C:endoplasmic reticulum"/>
    <property type="evidence" value="ECO:0007669"/>
    <property type="project" value="TreeGrafter"/>
</dbReference>
<dbReference type="GO" id="GO:0008298">
    <property type="term" value="P:intracellular mRNA localization"/>
    <property type="evidence" value="ECO:0007669"/>
    <property type="project" value="TreeGrafter"/>
</dbReference>
<evidence type="ECO:0000256" key="2">
    <source>
        <dbReference type="SAM" id="MobiDB-lite"/>
    </source>
</evidence>
<dbReference type="InterPro" id="IPR039604">
    <property type="entry name" value="Bfr1"/>
</dbReference>
<dbReference type="Gramene" id="CDF38842">
    <property type="protein sequence ID" value="CDF38842"/>
    <property type="gene ID" value="CHC_T00001273001"/>
</dbReference>
<dbReference type="OrthoDB" id="2195113at2759"/>
<feature type="compositionally biased region" description="Basic and acidic residues" evidence="2">
    <location>
        <begin position="166"/>
        <end position="177"/>
    </location>
</feature>
<dbReference type="GO" id="GO:1990904">
    <property type="term" value="C:ribonucleoprotein complex"/>
    <property type="evidence" value="ECO:0007669"/>
    <property type="project" value="TreeGrafter"/>
</dbReference>
<name>R7QJZ2_CHOCR</name>
<proteinExistence type="predicted"/>
<dbReference type="GO" id="GO:0042175">
    <property type="term" value="C:nuclear outer membrane-endoplasmic reticulum membrane network"/>
    <property type="evidence" value="ECO:0007669"/>
    <property type="project" value="TreeGrafter"/>
</dbReference>
<gene>
    <name evidence="3" type="ORF">CHC_T00001273001</name>
</gene>
<dbReference type="PANTHER" id="PTHR31027">
    <property type="entry name" value="NUCLEAR SEGREGATION PROTEIN BFR1"/>
    <property type="match status" value="1"/>
</dbReference>
<accession>R7QJZ2</accession>
<dbReference type="EMBL" id="HG001973">
    <property type="protein sequence ID" value="CDF38842.1"/>
    <property type="molecule type" value="Genomic_DNA"/>
</dbReference>
<dbReference type="OMA" id="AYFEQCG"/>
<dbReference type="GeneID" id="17326476"/>
<dbReference type="AlphaFoldDB" id="R7QJZ2"/>
<feature type="region of interest" description="Disordered" evidence="2">
    <location>
        <begin position="380"/>
        <end position="399"/>
    </location>
</feature>